<dbReference type="EMBL" id="JACHXK010000013">
    <property type="protein sequence ID" value="MBB3112544.1"/>
    <property type="molecule type" value="Genomic_DNA"/>
</dbReference>
<proteinExistence type="predicted"/>
<name>A0A7W5FQ09_9BACL</name>
<dbReference type="RefSeq" id="WP_183602668.1">
    <property type="nucleotide sequence ID" value="NZ_JACHXK010000013.1"/>
</dbReference>
<dbReference type="PANTHER" id="PTHR39159:SF1">
    <property type="entry name" value="UPF0374 PROTEIN YGAC"/>
    <property type="match status" value="1"/>
</dbReference>
<dbReference type="Gene3D" id="2.40.380.10">
    <property type="entry name" value="FomD-like"/>
    <property type="match status" value="1"/>
</dbReference>
<gene>
    <name evidence="3" type="ORF">FHS18_004645</name>
</gene>
<organism evidence="3 4">
    <name type="scientific">Paenibacillus phyllosphaerae</name>
    <dbReference type="NCBI Taxonomy" id="274593"/>
    <lineage>
        <taxon>Bacteria</taxon>
        <taxon>Bacillati</taxon>
        <taxon>Bacillota</taxon>
        <taxon>Bacilli</taxon>
        <taxon>Bacillales</taxon>
        <taxon>Paenibacillaceae</taxon>
        <taxon>Paenibacillus</taxon>
    </lineage>
</organism>
<dbReference type="SUPFAM" id="SSF159234">
    <property type="entry name" value="FomD-like"/>
    <property type="match status" value="1"/>
</dbReference>
<dbReference type="AlphaFoldDB" id="A0A7W5FQ09"/>
<evidence type="ECO:0000259" key="2">
    <source>
        <dbReference type="Pfam" id="PF04167"/>
    </source>
</evidence>
<comment type="caution">
    <text evidence="3">The sequence shown here is derived from an EMBL/GenBank/DDBJ whole genome shotgun (WGS) entry which is preliminary data.</text>
</comment>
<dbReference type="PANTHER" id="PTHR39159">
    <property type="match status" value="1"/>
</dbReference>
<dbReference type="Pfam" id="PF04167">
    <property type="entry name" value="DUF402"/>
    <property type="match status" value="1"/>
</dbReference>
<dbReference type="InterPro" id="IPR035930">
    <property type="entry name" value="FomD-like_sf"/>
</dbReference>
<sequence>MSQSAFPKITIQALKYGDRLHYEWETQLLERTDTHVFVLAERGRKLHHYTKQKVFTIDRWTIEFFSSAYWFTVSADVRDGNIVHYYCNINEPAIIAENAVSFVDLDLDLLGEDGQWRVVDEDEFERHSIAFGYPEALIARARSELAGLQLRIAQRRFPFDGTLERLAAQVPRH</sequence>
<evidence type="ECO:0000313" key="4">
    <source>
        <dbReference type="Proteomes" id="UP000570361"/>
    </source>
</evidence>
<keyword evidence="4" id="KW-1185">Reference proteome</keyword>
<evidence type="ECO:0000313" key="3">
    <source>
        <dbReference type="EMBL" id="MBB3112544.1"/>
    </source>
</evidence>
<protein>
    <recommendedName>
        <fullName evidence="2">DUF402 domain-containing protein</fullName>
    </recommendedName>
</protein>
<dbReference type="Proteomes" id="UP000570361">
    <property type="component" value="Unassembled WGS sequence"/>
</dbReference>
<dbReference type="InterPro" id="IPR050212">
    <property type="entry name" value="Ntdp-like"/>
</dbReference>
<feature type="domain" description="DUF402" evidence="2">
    <location>
        <begin position="21"/>
        <end position="156"/>
    </location>
</feature>
<evidence type="ECO:0000256" key="1">
    <source>
        <dbReference type="ARBA" id="ARBA00022801"/>
    </source>
</evidence>
<keyword evidence="1" id="KW-0378">Hydrolase</keyword>
<dbReference type="InterPro" id="IPR007295">
    <property type="entry name" value="DUF402"/>
</dbReference>
<accession>A0A7W5FQ09</accession>
<reference evidence="3 4" key="1">
    <citation type="submission" date="2020-08" db="EMBL/GenBank/DDBJ databases">
        <title>Genomic Encyclopedia of Type Strains, Phase III (KMG-III): the genomes of soil and plant-associated and newly described type strains.</title>
        <authorList>
            <person name="Whitman W."/>
        </authorList>
    </citation>
    <scope>NUCLEOTIDE SEQUENCE [LARGE SCALE GENOMIC DNA]</scope>
    <source>
        <strain evidence="3 4">CECT 5862</strain>
    </source>
</reference>
<dbReference type="GO" id="GO:0016787">
    <property type="term" value="F:hydrolase activity"/>
    <property type="evidence" value="ECO:0007669"/>
    <property type="project" value="UniProtKB-KW"/>
</dbReference>